<feature type="domain" description="Carrier" evidence="1">
    <location>
        <begin position="1"/>
        <end position="68"/>
    </location>
</feature>
<dbReference type="SUPFAM" id="SSF47336">
    <property type="entry name" value="ACP-like"/>
    <property type="match status" value="1"/>
</dbReference>
<protein>
    <submittedName>
        <fullName evidence="2">Acyl carrier protein</fullName>
    </submittedName>
</protein>
<evidence type="ECO:0000313" key="2">
    <source>
        <dbReference type="EMBL" id="SLK04025.1"/>
    </source>
</evidence>
<dbReference type="Pfam" id="PF00550">
    <property type="entry name" value="PP-binding"/>
    <property type="match status" value="1"/>
</dbReference>
<dbReference type="InterPro" id="IPR036736">
    <property type="entry name" value="ACP-like_sf"/>
</dbReference>
<gene>
    <name evidence="2" type="ORF">SAMN06295987_104325</name>
</gene>
<dbReference type="Proteomes" id="UP000190989">
    <property type="component" value="Unassembled WGS sequence"/>
</dbReference>
<evidence type="ECO:0000259" key="1">
    <source>
        <dbReference type="PROSITE" id="PS50075"/>
    </source>
</evidence>
<dbReference type="PROSITE" id="PS50075">
    <property type="entry name" value="CARRIER"/>
    <property type="match status" value="1"/>
</dbReference>
<dbReference type="RefSeq" id="WP_176168067.1">
    <property type="nucleotide sequence ID" value="NZ_FVZE01000004.1"/>
</dbReference>
<dbReference type="InterPro" id="IPR009081">
    <property type="entry name" value="PP-bd_ACP"/>
</dbReference>
<dbReference type="EMBL" id="FVZE01000004">
    <property type="protein sequence ID" value="SLK04025.1"/>
    <property type="molecule type" value="Genomic_DNA"/>
</dbReference>
<dbReference type="Gene3D" id="1.10.1200.10">
    <property type="entry name" value="ACP-like"/>
    <property type="match status" value="1"/>
</dbReference>
<keyword evidence="3" id="KW-1185">Reference proteome</keyword>
<name>A0A1U6I7N8_9SPHN</name>
<dbReference type="AlphaFoldDB" id="A0A1U6I7N8"/>
<sequence length="72" mass="8010">MTALTIISRYARRPATEHDSFRDLGLDSIDRTCIAMDIEEAFGCELSDETVENWSDVAGVAETIGDLMREKA</sequence>
<dbReference type="STRING" id="428990.SAMN06295987_104325"/>
<accession>A0A1U6I7N8</accession>
<organism evidence="2 3">
    <name type="scientific">Novosphingobium mathurense</name>
    <dbReference type="NCBI Taxonomy" id="428990"/>
    <lineage>
        <taxon>Bacteria</taxon>
        <taxon>Pseudomonadati</taxon>
        <taxon>Pseudomonadota</taxon>
        <taxon>Alphaproteobacteria</taxon>
        <taxon>Sphingomonadales</taxon>
        <taxon>Sphingomonadaceae</taxon>
        <taxon>Novosphingobium</taxon>
    </lineage>
</organism>
<evidence type="ECO:0000313" key="3">
    <source>
        <dbReference type="Proteomes" id="UP000190989"/>
    </source>
</evidence>
<reference evidence="3" key="1">
    <citation type="submission" date="2017-02" db="EMBL/GenBank/DDBJ databases">
        <authorList>
            <person name="Varghese N."/>
            <person name="Submissions S."/>
        </authorList>
    </citation>
    <scope>NUCLEOTIDE SEQUENCE [LARGE SCALE GENOMIC DNA]</scope>
    <source>
        <strain evidence="3">SM117</strain>
    </source>
</reference>
<proteinExistence type="predicted"/>